<sequence>MIELYFDYKFKVCLLFYVTCSMLHDMRYNARQLRELKESTVQSEVSKIKRRPLYFILENIYDTYNVGGLFRLADALAVERMYLCGQTEIPPNAKIKKASIGTYKVVPWIYKTTVVEAIEDLKSKVKSQKSKVPEKEIKPIILKEGKRERLSLEIQLESKQETYSNIKSTRSSTILIIAVEQDKRSIDYRKADYILPLALVFGNETFGVLPETLDAVDKIVEIPMWGVNKSLNVIVSAAIVSYQALARS</sequence>
<dbReference type="GO" id="GO:0032259">
    <property type="term" value="P:methylation"/>
    <property type="evidence" value="ECO:0007669"/>
    <property type="project" value="UniProtKB-KW"/>
</dbReference>
<dbReference type="SUPFAM" id="SSF75217">
    <property type="entry name" value="alpha/beta knot"/>
    <property type="match status" value="2"/>
</dbReference>
<keyword evidence="1" id="KW-0489">Methyltransferase</keyword>
<dbReference type="GO" id="GO:0008173">
    <property type="term" value="F:RNA methyltransferase activity"/>
    <property type="evidence" value="ECO:0007669"/>
    <property type="project" value="InterPro"/>
</dbReference>
<dbReference type="PANTHER" id="PTHR46429">
    <property type="entry name" value="23S RRNA (GUANOSINE-2'-O-)-METHYLTRANSFERASE RLMB"/>
    <property type="match status" value="1"/>
</dbReference>
<dbReference type="Gene3D" id="3.40.1280.10">
    <property type="match status" value="1"/>
</dbReference>
<dbReference type="STRING" id="1802067.A2966_03100"/>
<dbReference type="AlphaFoldDB" id="A0A1F7J746"/>
<dbReference type="InterPro" id="IPR029028">
    <property type="entry name" value="Alpha/beta_knot_MTases"/>
</dbReference>
<dbReference type="GO" id="GO:0005829">
    <property type="term" value="C:cytosol"/>
    <property type="evidence" value="ECO:0007669"/>
    <property type="project" value="TreeGrafter"/>
</dbReference>
<gene>
    <name evidence="4" type="ORF">A2966_03100</name>
</gene>
<dbReference type="Proteomes" id="UP000176480">
    <property type="component" value="Unassembled WGS sequence"/>
</dbReference>
<dbReference type="GO" id="GO:0006396">
    <property type="term" value="P:RNA processing"/>
    <property type="evidence" value="ECO:0007669"/>
    <property type="project" value="InterPro"/>
</dbReference>
<organism evidence="4 5">
    <name type="scientific">Candidatus Roizmanbacteria bacterium RIFCSPLOWO2_01_FULL_41_22</name>
    <dbReference type="NCBI Taxonomy" id="1802067"/>
    <lineage>
        <taxon>Bacteria</taxon>
        <taxon>Candidatus Roizmaniibacteriota</taxon>
    </lineage>
</organism>
<comment type="caution">
    <text evidence="4">The sequence shown here is derived from an EMBL/GenBank/DDBJ whole genome shotgun (WGS) entry which is preliminary data.</text>
</comment>
<proteinExistence type="predicted"/>
<keyword evidence="2" id="KW-0808">Transferase</keyword>
<dbReference type="InterPro" id="IPR029026">
    <property type="entry name" value="tRNA_m1G_MTases_N"/>
</dbReference>
<dbReference type="GO" id="GO:0003723">
    <property type="term" value="F:RNA binding"/>
    <property type="evidence" value="ECO:0007669"/>
    <property type="project" value="InterPro"/>
</dbReference>
<dbReference type="InterPro" id="IPR004441">
    <property type="entry name" value="rRNA_MeTrfase_TrmH"/>
</dbReference>
<evidence type="ECO:0000313" key="4">
    <source>
        <dbReference type="EMBL" id="OGK51427.1"/>
    </source>
</evidence>
<protein>
    <recommendedName>
        <fullName evidence="3">tRNA/rRNA methyltransferase SpoU type domain-containing protein</fullName>
    </recommendedName>
</protein>
<evidence type="ECO:0000313" key="5">
    <source>
        <dbReference type="Proteomes" id="UP000176480"/>
    </source>
</evidence>
<dbReference type="InterPro" id="IPR001537">
    <property type="entry name" value="SpoU_MeTrfase"/>
</dbReference>
<evidence type="ECO:0000256" key="1">
    <source>
        <dbReference type="ARBA" id="ARBA00022603"/>
    </source>
</evidence>
<evidence type="ECO:0000256" key="2">
    <source>
        <dbReference type="ARBA" id="ARBA00022679"/>
    </source>
</evidence>
<name>A0A1F7J746_9BACT</name>
<dbReference type="PANTHER" id="PTHR46429:SF1">
    <property type="entry name" value="23S RRNA (GUANOSINE-2'-O-)-METHYLTRANSFERASE RLMB"/>
    <property type="match status" value="1"/>
</dbReference>
<accession>A0A1F7J746</accession>
<reference evidence="4 5" key="1">
    <citation type="journal article" date="2016" name="Nat. Commun.">
        <title>Thousands of microbial genomes shed light on interconnected biogeochemical processes in an aquifer system.</title>
        <authorList>
            <person name="Anantharaman K."/>
            <person name="Brown C.T."/>
            <person name="Hug L.A."/>
            <person name="Sharon I."/>
            <person name="Castelle C.J."/>
            <person name="Probst A.J."/>
            <person name="Thomas B.C."/>
            <person name="Singh A."/>
            <person name="Wilkins M.J."/>
            <person name="Karaoz U."/>
            <person name="Brodie E.L."/>
            <person name="Williams K.H."/>
            <person name="Hubbard S.S."/>
            <person name="Banfield J.F."/>
        </authorList>
    </citation>
    <scope>NUCLEOTIDE SEQUENCE [LARGE SCALE GENOMIC DNA]</scope>
</reference>
<feature type="domain" description="tRNA/rRNA methyltransferase SpoU type" evidence="3">
    <location>
        <begin position="161"/>
        <end position="242"/>
    </location>
</feature>
<dbReference type="Pfam" id="PF00588">
    <property type="entry name" value="SpoU_methylase"/>
    <property type="match status" value="2"/>
</dbReference>
<evidence type="ECO:0000259" key="3">
    <source>
        <dbReference type="Pfam" id="PF00588"/>
    </source>
</evidence>
<dbReference type="EMBL" id="MGAR01000029">
    <property type="protein sequence ID" value="OGK51427.1"/>
    <property type="molecule type" value="Genomic_DNA"/>
</dbReference>
<feature type="domain" description="tRNA/rRNA methyltransferase SpoU type" evidence="3">
    <location>
        <begin position="53"/>
        <end position="124"/>
    </location>
</feature>